<dbReference type="EMBL" id="MT144479">
    <property type="protein sequence ID" value="QJA54127.1"/>
    <property type="molecule type" value="Genomic_DNA"/>
</dbReference>
<sequence length="71" mass="8339">MKLNESQECCTDIRFQQKQIQNEKTCQWDYDEIENKWLSECGGPPWCFPEGNLIENGMVFCPFCGRTIKTV</sequence>
<evidence type="ECO:0000313" key="1">
    <source>
        <dbReference type="EMBL" id="QJA54127.1"/>
    </source>
</evidence>
<reference evidence="1" key="1">
    <citation type="submission" date="2020-03" db="EMBL/GenBank/DDBJ databases">
        <title>The deep terrestrial virosphere.</title>
        <authorList>
            <person name="Holmfeldt K."/>
            <person name="Nilsson E."/>
            <person name="Simone D."/>
            <person name="Lopez-Fernandez M."/>
            <person name="Wu X."/>
            <person name="de Brujin I."/>
            <person name="Lundin D."/>
            <person name="Andersson A."/>
            <person name="Bertilsson S."/>
            <person name="Dopson M."/>
        </authorList>
    </citation>
    <scope>NUCLEOTIDE SEQUENCE</scope>
    <source>
        <strain evidence="1">TM448A04398</strain>
    </source>
</reference>
<accession>A0A6H2A3H8</accession>
<proteinExistence type="predicted"/>
<name>A0A6H2A3H8_9ZZZZ</name>
<gene>
    <name evidence="1" type="ORF">TM448A04398_0007</name>
</gene>
<protein>
    <submittedName>
        <fullName evidence="1">Uncharacterized protein</fullName>
    </submittedName>
</protein>
<organism evidence="1">
    <name type="scientific">viral metagenome</name>
    <dbReference type="NCBI Taxonomy" id="1070528"/>
    <lineage>
        <taxon>unclassified sequences</taxon>
        <taxon>metagenomes</taxon>
        <taxon>organismal metagenomes</taxon>
    </lineage>
</organism>
<dbReference type="AlphaFoldDB" id="A0A6H2A3H8"/>